<evidence type="ECO:0008006" key="16">
    <source>
        <dbReference type="Google" id="ProtNLM"/>
    </source>
</evidence>
<feature type="domain" description="BAH" evidence="13">
    <location>
        <begin position="904"/>
        <end position="1022"/>
    </location>
</feature>
<accession>A0AA88I8U3</accession>
<dbReference type="PROSITE" id="PS51038">
    <property type="entry name" value="BAH"/>
    <property type="match status" value="2"/>
</dbReference>
<dbReference type="CDD" id="cd04717">
    <property type="entry name" value="BAH_polybromo"/>
    <property type="match status" value="1"/>
</dbReference>
<protein>
    <recommendedName>
        <fullName evidence="16">Protein polybromo-1</fullName>
    </recommendedName>
</protein>
<dbReference type="Pfam" id="PF01426">
    <property type="entry name" value="BAH"/>
    <property type="match status" value="2"/>
</dbReference>
<feature type="compositionally biased region" description="Pro residues" evidence="10">
    <location>
        <begin position="1536"/>
        <end position="1545"/>
    </location>
</feature>
<evidence type="ECO:0000256" key="6">
    <source>
        <dbReference type="ARBA" id="ARBA00023163"/>
    </source>
</evidence>
<keyword evidence="3" id="KW-0156">Chromatin regulator</keyword>
<dbReference type="SUPFAM" id="SSF47095">
    <property type="entry name" value="HMG-box"/>
    <property type="match status" value="1"/>
</dbReference>
<gene>
    <name evidence="14" type="ORF">QYM36_006224</name>
</gene>
<dbReference type="InterPro" id="IPR001487">
    <property type="entry name" value="Bromodomain"/>
</dbReference>
<dbReference type="InterPro" id="IPR036427">
    <property type="entry name" value="Bromodomain-like_sf"/>
</dbReference>
<dbReference type="InterPro" id="IPR009071">
    <property type="entry name" value="HMG_box_dom"/>
</dbReference>
<dbReference type="InterPro" id="IPR043151">
    <property type="entry name" value="BAH_sf"/>
</dbReference>
<evidence type="ECO:0000313" key="14">
    <source>
        <dbReference type="EMBL" id="KAK2717362.1"/>
    </source>
</evidence>
<dbReference type="Gene3D" id="1.20.920.10">
    <property type="entry name" value="Bromodomain-like"/>
    <property type="match status" value="6"/>
</dbReference>
<dbReference type="EMBL" id="JAVRJZ010000010">
    <property type="protein sequence ID" value="KAK2717362.1"/>
    <property type="molecule type" value="Genomic_DNA"/>
</dbReference>
<keyword evidence="4" id="KW-0805">Transcription regulation</keyword>
<evidence type="ECO:0000313" key="15">
    <source>
        <dbReference type="Proteomes" id="UP001187531"/>
    </source>
</evidence>
<dbReference type="Gene3D" id="3.30.160.60">
    <property type="entry name" value="Classic Zinc Finger"/>
    <property type="match status" value="1"/>
</dbReference>
<dbReference type="Proteomes" id="UP001187531">
    <property type="component" value="Unassembled WGS sequence"/>
</dbReference>
<dbReference type="Pfam" id="PF00439">
    <property type="entry name" value="Bromodomain"/>
    <property type="match status" value="6"/>
</dbReference>
<evidence type="ECO:0000256" key="10">
    <source>
        <dbReference type="SAM" id="MobiDB-lite"/>
    </source>
</evidence>
<evidence type="ECO:0000259" key="12">
    <source>
        <dbReference type="PROSITE" id="PS50118"/>
    </source>
</evidence>
<sequence>MGRRRRVGRSSTAAEEEEDSETERSASSTPQPPAKRKRGETKTDSSELLQQLVDHLRSVKREDGSILCESFIRAPNKRQDPTYFESVTSPIDMLKIQQKMRTDEYKDITQLSSDFELLVGNAKSYYKPESQEFKDAEGLWEQFLSERCKLFNIPIETEEKKDKIILRINKGKKPEKQESPAPSQEEVPASPPPFDLDVADEFFSTVMQAVDVDGELIHTPFLLLPSKKLYPDYYDVIQNPVDLKLIAMKIQKNAYPTFNDLEADFLQIVKNACTYNEPGSLIYKRAKSLRKLIVDKKKELERGGTPKVEPLKGEQGRLRARKKQAGPSFLVQIAEMEYEDIVEETVEDKVYGDPDDPLWQLFTELRNYSVNHFKPSELFLRLPSKRWFPDFYTSTENLVSFSSIRKKLLAGVYGTVAELAGDFNIMFESAKQYHQSDTKWYKNAVLLQKHMQEKLHEIYDRNEIYDRKEEELPEKKKRGRKSGALIKSVAQEGETDLKSRLRILFRMVMDYVEDDGRQPVVAFLEKPSKKLYPEYYQVILEPMDMVTIEAKMKENKYQLEEDLIDDFKLMFNNCRLFNEEGSVIYDDADLLERVLMDKARSMGIASKRGGYRKRVVGTGIQARIRSLYDAVREYVDEQDRHLAMAFLRQPSKADYPDYYELIQNPIDLEQIGTKVRGNQYSTLDELLKDMVIMFDNACKYNEPESQLYRDALSLQLIAMQKKIELNTVSDDGLPDVSGTIQAMMMEIFVTMYNKEDESGRYYSDSMCELPEYDEINGKKVRGLSLDLIKRRVDKGLYKRLDTFQEDLFVFFERARRLTRTDSQTFEDSIEMQKFYIHHRNLLCKNGTVLSSPALNYTPEDLIRDLETLKHSKRIYEQQEDDFDALKAEDESTKSDIDSLSIDKEIYKPGDFVYFDHKEKGLEPRIFQIIRLSTSKDGQKMFFGNFFARPIETYHLSSRLFLMNEVFKTEIHQTQPLSEVVGKCYVMPVKDYFRLKPEGFQDKDIFVCESRYNSRQRHFRKIKILCWDLPMDVEIIPREEPLEPIKVRSVFKERVLKHKEEIMELEELATMPEKRYPNIDLLVPDAPMNTTYFQQFQTPAGLLRTGDCVYVRGENGRQLIAQIDSMWLGPDAIAYFHGPWYVTPVEMAMPPKLCYKQEVFLSSIEDSNPILSITGRCAVLDYHEYTTMRPTEFSETDVYVCESMYEEARREIRGLPLGGLKRHNHDPAVKKDEFFYFIKNLIPRKEPPPVPIKIQPPATPISANLVVEAPESLCEDSMDGPPASIGSTGETSMSSMVTPGRKSKKDKDGVLKSKVVTGYIVYASEFRKSLAQKYPESTFGEISRLVGTEWKKLSPTERQLFENKAIKLNEESAAETAILRAQMGVTTPAPETPKPAPSTPPIREDVLFECLWAGCEIVFEDMVDLQDHVCIDPCAHLNQLNKVDDSNLHCQWKGCSRVKKGLPPFPNWARLLRHVREVHCQKNTGRPASLVDKSKPLVKKRIVEVKQQPSQPAPPPPSQTPVLTEEVHTNVERKAPTPAPTLPPSPSRSLPDPAPMFISVPPRPHRISHSDVYKKYIENMQSGSHFLSNWDRPEPPIEKEKVSSCYLFAFQLPTFPYRLNDTILLKSSDCCSKIG</sequence>
<dbReference type="PANTHER" id="PTHR16062:SF19">
    <property type="entry name" value="PROTEIN POLYBROMO-1"/>
    <property type="match status" value="1"/>
</dbReference>
<dbReference type="SMART" id="SM00398">
    <property type="entry name" value="HMG"/>
    <property type="match status" value="1"/>
</dbReference>
<feature type="DNA-binding region" description="HMG box" evidence="9">
    <location>
        <begin position="1311"/>
        <end position="1379"/>
    </location>
</feature>
<feature type="region of interest" description="Disordered" evidence="10">
    <location>
        <begin position="1"/>
        <end position="46"/>
    </location>
</feature>
<evidence type="ECO:0000256" key="5">
    <source>
        <dbReference type="ARBA" id="ARBA00023117"/>
    </source>
</evidence>
<dbReference type="GO" id="GO:0003677">
    <property type="term" value="F:DNA binding"/>
    <property type="evidence" value="ECO:0007669"/>
    <property type="project" value="UniProtKB-UniRule"/>
</dbReference>
<dbReference type="GO" id="GO:0006338">
    <property type="term" value="P:chromatin remodeling"/>
    <property type="evidence" value="ECO:0007669"/>
    <property type="project" value="InterPro"/>
</dbReference>
<evidence type="ECO:0000256" key="1">
    <source>
        <dbReference type="ARBA" id="ARBA00004123"/>
    </source>
</evidence>
<keyword evidence="7 9" id="KW-0539">Nucleus</keyword>
<feature type="domain" description="Bromo" evidence="11">
    <location>
        <begin position="63"/>
        <end position="133"/>
    </location>
</feature>
<evidence type="ECO:0000259" key="13">
    <source>
        <dbReference type="PROSITE" id="PS51038"/>
    </source>
</evidence>
<evidence type="ECO:0000256" key="2">
    <source>
        <dbReference type="ARBA" id="ARBA00022737"/>
    </source>
</evidence>
<feature type="domain" description="BAH" evidence="13">
    <location>
        <begin position="1100"/>
        <end position="1215"/>
    </location>
</feature>
<feature type="region of interest" description="Disordered" evidence="10">
    <location>
        <begin position="168"/>
        <end position="191"/>
    </location>
</feature>
<keyword evidence="9" id="KW-0238">DNA-binding</keyword>
<evidence type="ECO:0000256" key="7">
    <source>
        <dbReference type="ARBA" id="ARBA00023242"/>
    </source>
</evidence>
<dbReference type="PANTHER" id="PTHR16062">
    <property type="entry name" value="SWI/SNF-RELATED"/>
    <property type="match status" value="1"/>
</dbReference>
<dbReference type="Pfam" id="PF00505">
    <property type="entry name" value="HMG_box"/>
    <property type="match status" value="1"/>
</dbReference>
<dbReference type="GO" id="GO:0006368">
    <property type="term" value="P:transcription elongation by RNA polymerase II"/>
    <property type="evidence" value="ECO:0007669"/>
    <property type="project" value="TreeGrafter"/>
</dbReference>
<feature type="compositionally biased region" description="Polar residues" evidence="10">
    <location>
        <begin position="1284"/>
        <end position="1296"/>
    </location>
</feature>
<evidence type="ECO:0000256" key="3">
    <source>
        <dbReference type="ARBA" id="ARBA00022853"/>
    </source>
</evidence>
<dbReference type="InterPro" id="IPR018359">
    <property type="entry name" value="Bromodomain_CS"/>
</dbReference>
<keyword evidence="15" id="KW-1185">Reference proteome</keyword>
<dbReference type="InterPro" id="IPR037382">
    <property type="entry name" value="Rsc/polybromo"/>
</dbReference>
<comment type="subcellular location">
    <subcellularLocation>
        <location evidence="1">Nucleus</location>
    </subcellularLocation>
</comment>
<comment type="caution">
    <text evidence="14">The sequence shown here is derived from an EMBL/GenBank/DDBJ whole genome shotgun (WGS) entry which is preliminary data.</text>
</comment>
<evidence type="ECO:0000256" key="8">
    <source>
        <dbReference type="PROSITE-ProRule" id="PRU00035"/>
    </source>
</evidence>
<feature type="compositionally biased region" description="Basic and acidic residues" evidence="10">
    <location>
        <begin position="1524"/>
        <end position="1534"/>
    </location>
</feature>
<dbReference type="InterPro" id="IPR036910">
    <property type="entry name" value="HMG_box_dom_sf"/>
</dbReference>
<feature type="region of interest" description="Disordered" evidence="10">
    <location>
        <begin position="1504"/>
        <end position="1560"/>
    </location>
</feature>
<dbReference type="Gene3D" id="2.30.30.490">
    <property type="match status" value="2"/>
</dbReference>
<keyword evidence="6" id="KW-0804">Transcription</keyword>
<dbReference type="GO" id="GO:0016514">
    <property type="term" value="C:SWI/SNF complex"/>
    <property type="evidence" value="ECO:0007669"/>
    <property type="project" value="TreeGrafter"/>
</dbReference>
<organism evidence="14 15">
    <name type="scientific">Artemia franciscana</name>
    <name type="common">Brine shrimp</name>
    <name type="synonym">Artemia sanfranciscana</name>
    <dbReference type="NCBI Taxonomy" id="6661"/>
    <lineage>
        <taxon>Eukaryota</taxon>
        <taxon>Metazoa</taxon>
        <taxon>Ecdysozoa</taxon>
        <taxon>Arthropoda</taxon>
        <taxon>Crustacea</taxon>
        <taxon>Branchiopoda</taxon>
        <taxon>Anostraca</taxon>
        <taxon>Artemiidae</taxon>
        <taxon>Artemia</taxon>
    </lineage>
</organism>
<evidence type="ECO:0000259" key="11">
    <source>
        <dbReference type="PROSITE" id="PS50014"/>
    </source>
</evidence>
<dbReference type="SUPFAM" id="SSF47370">
    <property type="entry name" value="Bromodomain"/>
    <property type="match status" value="6"/>
</dbReference>
<feature type="domain" description="HMG box" evidence="12">
    <location>
        <begin position="1311"/>
        <end position="1379"/>
    </location>
</feature>
<feature type="domain" description="Bromo" evidence="11">
    <location>
        <begin position="515"/>
        <end position="585"/>
    </location>
</feature>
<feature type="domain" description="Bromo" evidence="11">
    <location>
        <begin position="213"/>
        <end position="283"/>
    </location>
</feature>
<evidence type="ECO:0000256" key="9">
    <source>
        <dbReference type="PROSITE-ProRule" id="PRU00267"/>
    </source>
</evidence>
<reference evidence="14" key="1">
    <citation type="submission" date="2023-07" db="EMBL/GenBank/DDBJ databases">
        <title>Chromosome-level genome assembly of Artemia franciscana.</title>
        <authorList>
            <person name="Jo E."/>
        </authorList>
    </citation>
    <scope>NUCLEOTIDE SEQUENCE</scope>
    <source>
        <tissue evidence="14">Whole body</tissue>
    </source>
</reference>
<dbReference type="SMART" id="SM00439">
    <property type="entry name" value="BAH"/>
    <property type="match status" value="2"/>
</dbReference>
<keyword evidence="2" id="KW-0677">Repeat</keyword>
<evidence type="ECO:0000256" key="4">
    <source>
        <dbReference type="ARBA" id="ARBA00023015"/>
    </source>
</evidence>
<dbReference type="InterPro" id="IPR001025">
    <property type="entry name" value="BAH_dom"/>
</dbReference>
<keyword evidence="5 8" id="KW-0103">Bromodomain</keyword>
<dbReference type="PROSITE" id="PS50014">
    <property type="entry name" value="BROMODOMAIN_2"/>
    <property type="match status" value="5"/>
</dbReference>
<feature type="domain" description="Bromo" evidence="11">
    <location>
        <begin position="638"/>
        <end position="708"/>
    </location>
</feature>
<feature type="domain" description="Bromo" evidence="11">
    <location>
        <begin position="371"/>
        <end position="441"/>
    </location>
</feature>
<dbReference type="PROSITE" id="PS00633">
    <property type="entry name" value="BROMODOMAIN_1"/>
    <property type="match status" value="3"/>
</dbReference>
<dbReference type="FunFam" id="1.20.920.10:FF:000006">
    <property type="entry name" value="protein polybromo-1 isoform X1"/>
    <property type="match status" value="1"/>
</dbReference>
<dbReference type="SMART" id="SM00297">
    <property type="entry name" value="BROMO"/>
    <property type="match status" value="6"/>
</dbReference>
<dbReference type="GO" id="GO:0003682">
    <property type="term" value="F:chromatin binding"/>
    <property type="evidence" value="ECO:0007669"/>
    <property type="project" value="InterPro"/>
</dbReference>
<proteinExistence type="predicted"/>
<dbReference type="GO" id="GO:0016586">
    <property type="term" value="C:RSC-type complex"/>
    <property type="evidence" value="ECO:0007669"/>
    <property type="project" value="InterPro"/>
</dbReference>
<feature type="region of interest" description="Disordered" evidence="10">
    <location>
        <begin position="1272"/>
        <end position="1305"/>
    </location>
</feature>
<dbReference type="PRINTS" id="PR00503">
    <property type="entry name" value="BROMODOMAIN"/>
</dbReference>
<dbReference type="PROSITE" id="PS50118">
    <property type="entry name" value="HMG_BOX_2"/>
    <property type="match status" value="1"/>
</dbReference>
<name>A0AA88I8U3_ARTSF</name>